<protein>
    <submittedName>
        <fullName evidence="2">DUF3784 domain-containing protein</fullName>
    </submittedName>
</protein>
<keyword evidence="1" id="KW-0472">Membrane</keyword>
<dbReference type="AlphaFoldDB" id="A0A921LBH5"/>
<keyword evidence="1" id="KW-0812">Transmembrane</keyword>
<dbReference type="RefSeq" id="WP_276827180.1">
    <property type="nucleotide sequence ID" value="NZ_DYVX01000045.1"/>
</dbReference>
<evidence type="ECO:0000313" key="3">
    <source>
        <dbReference type="Proteomes" id="UP000717835"/>
    </source>
</evidence>
<dbReference type="Proteomes" id="UP000717835">
    <property type="component" value="Unassembled WGS sequence"/>
</dbReference>
<comment type="caution">
    <text evidence="2">The sequence shown here is derived from an EMBL/GenBank/DDBJ whole genome shotgun (WGS) entry which is preliminary data.</text>
</comment>
<organism evidence="2 3">
    <name type="scientific">Mediterranea massiliensis</name>
    <dbReference type="NCBI Taxonomy" id="1841865"/>
    <lineage>
        <taxon>Bacteria</taxon>
        <taxon>Pseudomonadati</taxon>
        <taxon>Bacteroidota</taxon>
        <taxon>Bacteroidia</taxon>
        <taxon>Bacteroidales</taxon>
        <taxon>Bacteroidaceae</taxon>
        <taxon>Mediterranea</taxon>
    </lineage>
</organism>
<gene>
    <name evidence="2" type="ORF">K8W02_05425</name>
</gene>
<sequence>MMDSLFAWLFAAIFVLLGLLMRKYPKLIAGYNTMLPERQKLVDVKGLTAFMCRAFCIIGLLIILVYYLLLWGGMAEMAAELVSVIAVPVVGSVVMVAGAQRYDHGR</sequence>
<evidence type="ECO:0000313" key="2">
    <source>
        <dbReference type="EMBL" id="HJF91811.1"/>
    </source>
</evidence>
<dbReference type="EMBL" id="DYVX01000045">
    <property type="protein sequence ID" value="HJF91811.1"/>
    <property type="molecule type" value="Genomic_DNA"/>
</dbReference>
<reference evidence="2" key="2">
    <citation type="submission" date="2021-09" db="EMBL/GenBank/DDBJ databases">
        <authorList>
            <person name="Gilroy R."/>
        </authorList>
    </citation>
    <scope>NUCLEOTIDE SEQUENCE</scope>
    <source>
        <strain evidence="2">CHK55-1828</strain>
    </source>
</reference>
<accession>A0A921LBH5</accession>
<feature type="transmembrane region" description="Helical" evidence="1">
    <location>
        <begin position="81"/>
        <end position="99"/>
    </location>
</feature>
<dbReference type="InterPro" id="IPR017259">
    <property type="entry name" value="UCP037672"/>
</dbReference>
<feature type="transmembrane region" description="Helical" evidence="1">
    <location>
        <begin position="46"/>
        <end position="69"/>
    </location>
</feature>
<evidence type="ECO:0000256" key="1">
    <source>
        <dbReference type="SAM" id="Phobius"/>
    </source>
</evidence>
<name>A0A921LBH5_9BACT</name>
<keyword evidence="1" id="KW-1133">Transmembrane helix</keyword>
<dbReference type="Pfam" id="PF12650">
    <property type="entry name" value="DUF3784"/>
    <property type="match status" value="1"/>
</dbReference>
<reference evidence="2" key="1">
    <citation type="journal article" date="2021" name="PeerJ">
        <title>Extensive microbial diversity within the chicken gut microbiome revealed by metagenomics and culture.</title>
        <authorList>
            <person name="Gilroy R."/>
            <person name="Ravi A."/>
            <person name="Getino M."/>
            <person name="Pursley I."/>
            <person name="Horton D.L."/>
            <person name="Alikhan N.F."/>
            <person name="Baker D."/>
            <person name="Gharbi K."/>
            <person name="Hall N."/>
            <person name="Watson M."/>
            <person name="Adriaenssens E.M."/>
            <person name="Foster-Nyarko E."/>
            <person name="Jarju S."/>
            <person name="Secka A."/>
            <person name="Antonio M."/>
            <person name="Oren A."/>
            <person name="Chaudhuri R.R."/>
            <person name="La Ragione R."/>
            <person name="Hildebrand F."/>
            <person name="Pallen M.J."/>
        </authorList>
    </citation>
    <scope>NUCLEOTIDE SEQUENCE</scope>
    <source>
        <strain evidence="2">CHK55-1828</strain>
    </source>
</reference>
<proteinExistence type="predicted"/>